<accession>A0A4R4N5Y7</accession>
<proteinExistence type="predicted"/>
<dbReference type="AlphaFoldDB" id="A0A4R4N5Y7"/>
<keyword evidence="3" id="KW-1185">Reference proteome</keyword>
<dbReference type="EMBL" id="SMJZ01000093">
    <property type="protein sequence ID" value="TDC04249.1"/>
    <property type="molecule type" value="Genomic_DNA"/>
</dbReference>
<dbReference type="RefSeq" id="WP_132334989.1">
    <property type="nucleotide sequence ID" value="NZ_SMJZ01000093.1"/>
</dbReference>
<gene>
    <name evidence="2" type="ORF">E1267_23555</name>
</gene>
<comment type="caution">
    <text evidence="2">The sequence shown here is derived from an EMBL/GenBank/DDBJ whole genome shotgun (WGS) entry which is preliminary data.</text>
</comment>
<feature type="compositionally biased region" description="Low complexity" evidence="1">
    <location>
        <begin position="80"/>
        <end position="92"/>
    </location>
</feature>
<evidence type="ECO:0000313" key="2">
    <source>
        <dbReference type="EMBL" id="TDC04249.1"/>
    </source>
</evidence>
<feature type="region of interest" description="Disordered" evidence="1">
    <location>
        <begin position="67"/>
        <end position="92"/>
    </location>
</feature>
<sequence length="92" mass="9779">MPQLTSRTTRRLRRARKTAWCWPAALADGRGTTTNHTDRWPDQLFDRLGPAEGVAVANQAAGGNLPYDAEATARWPGTRSTTGSGAAAGSTP</sequence>
<organism evidence="2 3">
    <name type="scientific">Nonomuraea longispora</name>
    <dbReference type="NCBI Taxonomy" id="1848320"/>
    <lineage>
        <taxon>Bacteria</taxon>
        <taxon>Bacillati</taxon>
        <taxon>Actinomycetota</taxon>
        <taxon>Actinomycetes</taxon>
        <taxon>Streptosporangiales</taxon>
        <taxon>Streptosporangiaceae</taxon>
        <taxon>Nonomuraea</taxon>
    </lineage>
</organism>
<name>A0A4R4N5Y7_9ACTN</name>
<protein>
    <submittedName>
        <fullName evidence="2">Uncharacterized protein</fullName>
    </submittedName>
</protein>
<evidence type="ECO:0000256" key="1">
    <source>
        <dbReference type="SAM" id="MobiDB-lite"/>
    </source>
</evidence>
<dbReference type="Proteomes" id="UP000295157">
    <property type="component" value="Unassembled WGS sequence"/>
</dbReference>
<reference evidence="2 3" key="1">
    <citation type="submission" date="2019-02" db="EMBL/GenBank/DDBJ databases">
        <title>Draft genome sequences of novel Actinobacteria.</title>
        <authorList>
            <person name="Sahin N."/>
            <person name="Ay H."/>
            <person name="Saygin H."/>
        </authorList>
    </citation>
    <scope>NUCLEOTIDE SEQUENCE [LARGE SCALE GENOMIC DNA]</scope>
    <source>
        <strain evidence="2 3">KC201</strain>
    </source>
</reference>
<dbReference type="OrthoDB" id="1828825at2"/>
<evidence type="ECO:0000313" key="3">
    <source>
        <dbReference type="Proteomes" id="UP000295157"/>
    </source>
</evidence>